<evidence type="ECO:0000313" key="3">
    <source>
        <dbReference type="Proteomes" id="UP000249061"/>
    </source>
</evidence>
<dbReference type="Proteomes" id="UP000249061">
    <property type="component" value="Unassembled WGS sequence"/>
</dbReference>
<accession>A0A2W5V198</accession>
<proteinExistence type="predicted"/>
<dbReference type="AlphaFoldDB" id="A0A2W5V198"/>
<gene>
    <name evidence="2" type="ORF">DI536_35530</name>
</gene>
<evidence type="ECO:0000313" key="2">
    <source>
        <dbReference type="EMBL" id="PZR03731.1"/>
    </source>
</evidence>
<comment type="caution">
    <text evidence="2">The sequence shown here is derived from an EMBL/GenBank/DDBJ whole genome shotgun (WGS) entry which is preliminary data.</text>
</comment>
<dbReference type="EMBL" id="QFQP01000074">
    <property type="protein sequence ID" value="PZR03731.1"/>
    <property type="molecule type" value="Genomic_DNA"/>
</dbReference>
<organism evidence="2 3">
    <name type="scientific">Archangium gephyra</name>
    <dbReference type="NCBI Taxonomy" id="48"/>
    <lineage>
        <taxon>Bacteria</taxon>
        <taxon>Pseudomonadati</taxon>
        <taxon>Myxococcota</taxon>
        <taxon>Myxococcia</taxon>
        <taxon>Myxococcales</taxon>
        <taxon>Cystobacterineae</taxon>
        <taxon>Archangiaceae</taxon>
        <taxon>Archangium</taxon>
    </lineage>
</organism>
<protein>
    <submittedName>
        <fullName evidence="2">Uncharacterized protein</fullName>
    </submittedName>
</protein>
<evidence type="ECO:0000256" key="1">
    <source>
        <dbReference type="SAM" id="MobiDB-lite"/>
    </source>
</evidence>
<feature type="region of interest" description="Disordered" evidence="1">
    <location>
        <begin position="62"/>
        <end position="82"/>
    </location>
</feature>
<feature type="region of interest" description="Disordered" evidence="1">
    <location>
        <begin position="1"/>
        <end position="20"/>
    </location>
</feature>
<reference evidence="2 3" key="1">
    <citation type="submission" date="2017-08" db="EMBL/GenBank/DDBJ databases">
        <title>Infants hospitalized years apart are colonized by the same room-sourced microbial strains.</title>
        <authorList>
            <person name="Brooks B."/>
            <person name="Olm M.R."/>
            <person name="Firek B.A."/>
            <person name="Baker R."/>
            <person name="Thomas B.C."/>
            <person name="Morowitz M.J."/>
            <person name="Banfield J.F."/>
        </authorList>
    </citation>
    <scope>NUCLEOTIDE SEQUENCE [LARGE SCALE GENOMIC DNA]</scope>
    <source>
        <strain evidence="2">S2_003_000_R2_14</strain>
    </source>
</reference>
<name>A0A2W5V198_9BACT</name>
<sequence>MALKHLLRPTPTPEAERPSGITCPKYVRGEGKRCAHFKANGACALPDEFMCVEWLKANARALPAPPEPAPTTEQSQVEAAPRGITTADFESFRVLGVEVRLRSDTYGEFWLVPAYTGQPRKELTLEHAAAVLRVLEAFPGSQVISFEKHTNPERLERPPRRS</sequence>